<evidence type="ECO:0000313" key="1">
    <source>
        <dbReference type="EMBL" id="KKN87857.1"/>
    </source>
</evidence>
<protein>
    <submittedName>
        <fullName evidence="1">Uncharacterized protein</fullName>
    </submittedName>
</protein>
<sequence>MACNPTLPQNHWRVKIEQIVIDVLRYGHEPDIWQLLRLMSLRPEDEARLKQWATDVRGADADGKTRAGLQKDLTYILAEKVMQVIDEAGADIDALRSEIAGIVAVEIKGWTLQRLCLHRREMHRYLERYCVGRAAPDRQTSPSKAVACLLLLLGEEPITGRAYEAVRMLAEAQYERIIPTRSAPGRNDWELTKDSLNSLMAYVAAIEPDLSPATVVPGQMLLITQLLAAKLADSCLLDSRSYRLRLWRALDNVTLRELLRPKHQELFSGDPVPMGDSAESLLLDVWLVAEYGYEVLGVDRQLRVYEHFETAMRREMLLYFGKDGYRDHLRHSLNTFLLGHALMANGARIWRQSRDQSLMRQWLIAALYHDLGYIMDLFPMMFDLGQGFDSRNVTGIIESLRAQWHDQLTTLNRDAIAECHLQSDLGTRCDHGLFSYVHLRNALLQIDWGLAPKEDDVTHEHSESCELYRQALDAILVHNMHREPIFTTRQPLSALLAVCDEIQDWLRPRYHGRDLAVAGVSMVHGWGLDGALIDRQTTDSVTVDKQGGVTRVVVTMADQNRHRFEPVCRLLGAIHNWERIHEIAKTALCVEFRLHRLSSNGDSSTDAISEIEILREFCLATGNAWVSPDVHTLHKNAAIAADQRCTYYQQTIDRTCSMDVIVVNFLKFPDDPRRRDPLVRRPAWDIELAFREFKTDYCNKHGLPLLTEGDALWAMAHTSPL</sequence>
<name>A0A0F9UKI9_9ZZZZ</name>
<organism evidence="1">
    <name type="scientific">marine sediment metagenome</name>
    <dbReference type="NCBI Taxonomy" id="412755"/>
    <lineage>
        <taxon>unclassified sequences</taxon>
        <taxon>metagenomes</taxon>
        <taxon>ecological metagenomes</taxon>
    </lineage>
</organism>
<accession>A0A0F9UKI9</accession>
<dbReference type="EMBL" id="LAZR01000133">
    <property type="protein sequence ID" value="KKN87857.1"/>
    <property type="molecule type" value="Genomic_DNA"/>
</dbReference>
<proteinExistence type="predicted"/>
<comment type="caution">
    <text evidence="1">The sequence shown here is derived from an EMBL/GenBank/DDBJ whole genome shotgun (WGS) entry which is preliminary data.</text>
</comment>
<dbReference type="AlphaFoldDB" id="A0A0F9UKI9"/>
<reference evidence="1" key="1">
    <citation type="journal article" date="2015" name="Nature">
        <title>Complex archaea that bridge the gap between prokaryotes and eukaryotes.</title>
        <authorList>
            <person name="Spang A."/>
            <person name="Saw J.H."/>
            <person name="Jorgensen S.L."/>
            <person name="Zaremba-Niedzwiedzka K."/>
            <person name="Martijn J."/>
            <person name="Lind A.E."/>
            <person name="van Eijk R."/>
            <person name="Schleper C."/>
            <person name="Guy L."/>
            <person name="Ettema T.J."/>
        </authorList>
    </citation>
    <scope>NUCLEOTIDE SEQUENCE</scope>
</reference>
<gene>
    <name evidence="1" type="ORF">LCGC14_0253880</name>
</gene>